<sequence>MRNISLRRLEACLTSWTAGIKARSMMSAHTSLCVALLSTGARNLARTTLLTATTMSASGEMDYDSDHLSVLIDDGGSSGKVTAELFLPSCDMVNKTIDVVRLRTGQDTLEQQCVILDDIDEDGDPCLLYGDHEVSTWLRANPTEGHRVIENSPLAFYQQYSDSAETRRFYRALGSEVGDLGALQKFTTLRYKWIFRRIVRYYRDQTMMTIKHRDLDWVKLPKAVKLTVPAINNNVMHGIYKNAAVDNGLRNVQLRLEPCCAAANDVELLLKHNAVAYRDTAVWYDIGHFTNDLAAIRIDEPLREGEQARLTIAHPPSGYLHGSHVVRKMALEYVLGCPEVVYHGGIDSVPTKLGGMSQEELARQVSALVERPKTEIPRDFAITICSRNDKLLSVPGAGGMRVFPIIITADRMQSWLDAWARDVVRDLVAFMEAPSLRNTLMVVLTGGGSSNDTVSKALGASGQRRGIDVRLSQSDMAVARGGHAQYPRNEASALGYGLWYLSRSEPLQKARHRDAYLASNKRERNPKLVTQSMDGDGWYAKDRVVLALKRLPNEPKRTWRIPMEFPIALPNGSLEFKIYFSDKQRRNGGPLLDRQGDARDIYQPYQVQLANLDVDWSKYEGQLETYLHEGLQRTNLNGFVEMDCNDDEWTLTVTILKPGETLREEDTGVVIATNRPSLASTYHVLIKQTRHIWDKHRTVDITDGLPTVLPTEESSSRKRRSESPSTPRTPMVTRRMKAEQVLLSSFDEDSTASTSTAQPSTGALLYDSSSATTPVPAPKVSSPSTFAPPVERPGPVGRGYGSAHMPNWSVASDEERVQWLRQQGIIGRPTPVRQPAQSSRGTASSAHIRRPSIEQPSR</sequence>
<protein>
    <submittedName>
        <fullName evidence="2">Uncharacterized protein</fullName>
    </submittedName>
</protein>
<dbReference type="KEGG" id="ffu:CLAFUR5_06870"/>
<dbReference type="GeneID" id="71986748"/>
<dbReference type="Proteomes" id="UP000756132">
    <property type="component" value="Chromosome 6"/>
</dbReference>
<accession>A0A9Q8PBP6</accession>
<dbReference type="OrthoDB" id="3645374at2759"/>
<name>A0A9Q8PBP6_PASFU</name>
<organism evidence="2 3">
    <name type="scientific">Passalora fulva</name>
    <name type="common">Tomato leaf mold</name>
    <name type="synonym">Cladosporium fulvum</name>
    <dbReference type="NCBI Taxonomy" id="5499"/>
    <lineage>
        <taxon>Eukaryota</taxon>
        <taxon>Fungi</taxon>
        <taxon>Dikarya</taxon>
        <taxon>Ascomycota</taxon>
        <taxon>Pezizomycotina</taxon>
        <taxon>Dothideomycetes</taxon>
        <taxon>Dothideomycetidae</taxon>
        <taxon>Mycosphaerellales</taxon>
        <taxon>Mycosphaerellaceae</taxon>
        <taxon>Fulvia</taxon>
    </lineage>
</organism>
<feature type="compositionally biased region" description="Low complexity" evidence="1">
    <location>
        <begin position="751"/>
        <end position="763"/>
    </location>
</feature>
<keyword evidence="3" id="KW-1185">Reference proteome</keyword>
<feature type="compositionally biased region" description="Polar residues" evidence="1">
    <location>
        <begin position="835"/>
        <end position="845"/>
    </location>
</feature>
<proteinExistence type="predicted"/>
<evidence type="ECO:0000313" key="2">
    <source>
        <dbReference type="EMBL" id="UJO19533.1"/>
    </source>
</evidence>
<feature type="region of interest" description="Disordered" evidence="1">
    <location>
        <begin position="821"/>
        <end position="858"/>
    </location>
</feature>
<dbReference type="EMBL" id="CP090168">
    <property type="protein sequence ID" value="UJO19533.1"/>
    <property type="molecule type" value="Genomic_DNA"/>
</dbReference>
<feature type="region of interest" description="Disordered" evidence="1">
    <location>
        <begin position="704"/>
        <end position="801"/>
    </location>
</feature>
<dbReference type="RefSeq" id="XP_047763899.1">
    <property type="nucleotide sequence ID" value="XM_047906018.1"/>
</dbReference>
<reference evidence="2" key="2">
    <citation type="journal article" date="2022" name="Microb. Genom.">
        <title>A chromosome-scale genome assembly of the tomato pathogen Cladosporium fulvum reveals a compartmentalized genome architecture and the presence of a dispensable chromosome.</title>
        <authorList>
            <person name="Zaccaron A.Z."/>
            <person name="Chen L.H."/>
            <person name="Samaras A."/>
            <person name="Stergiopoulos I."/>
        </authorList>
    </citation>
    <scope>NUCLEOTIDE SEQUENCE</scope>
    <source>
        <strain evidence="2">Race5_Kim</strain>
    </source>
</reference>
<reference evidence="2" key="1">
    <citation type="submission" date="2021-12" db="EMBL/GenBank/DDBJ databases">
        <authorList>
            <person name="Zaccaron A."/>
            <person name="Stergiopoulos I."/>
        </authorList>
    </citation>
    <scope>NUCLEOTIDE SEQUENCE</scope>
    <source>
        <strain evidence="2">Race5_Kim</strain>
    </source>
</reference>
<evidence type="ECO:0000313" key="3">
    <source>
        <dbReference type="Proteomes" id="UP000756132"/>
    </source>
</evidence>
<gene>
    <name evidence="2" type="ORF">CLAFUR5_06870</name>
</gene>
<evidence type="ECO:0000256" key="1">
    <source>
        <dbReference type="SAM" id="MobiDB-lite"/>
    </source>
</evidence>
<dbReference type="AlphaFoldDB" id="A0A9Q8PBP6"/>